<evidence type="ECO:0000313" key="1">
    <source>
        <dbReference type="EMBL" id="VDN15937.1"/>
    </source>
</evidence>
<dbReference type="InterPro" id="IPR008999">
    <property type="entry name" value="Actin-crosslinking"/>
</dbReference>
<dbReference type="Proteomes" id="UP000281553">
    <property type="component" value="Unassembled WGS sequence"/>
</dbReference>
<organism evidence="1 2">
    <name type="scientific">Dibothriocephalus latus</name>
    <name type="common">Fish tapeworm</name>
    <name type="synonym">Diphyllobothrium latum</name>
    <dbReference type="NCBI Taxonomy" id="60516"/>
    <lineage>
        <taxon>Eukaryota</taxon>
        <taxon>Metazoa</taxon>
        <taxon>Spiralia</taxon>
        <taxon>Lophotrochozoa</taxon>
        <taxon>Platyhelminthes</taxon>
        <taxon>Cestoda</taxon>
        <taxon>Eucestoda</taxon>
        <taxon>Diphyllobothriidea</taxon>
        <taxon>Diphyllobothriidae</taxon>
        <taxon>Dibothriocephalus</taxon>
    </lineage>
</organism>
<accession>A0A3P7LWF6</accession>
<name>A0A3P7LWF6_DIBLA</name>
<dbReference type="OrthoDB" id="10259868at2759"/>
<gene>
    <name evidence="1" type="ORF">DILT_LOCUS11768</name>
</gene>
<dbReference type="AlphaFoldDB" id="A0A3P7LWF6"/>
<reference evidence="1 2" key="1">
    <citation type="submission" date="2018-11" db="EMBL/GenBank/DDBJ databases">
        <authorList>
            <consortium name="Pathogen Informatics"/>
        </authorList>
    </citation>
    <scope>NUCLEOTIDE SEQUENCE [LARGE SCALE GENOMIC DNA]</scope>
</reference>
<keyword evidence="2" id="KW-1185">Reference proteome</keyword>
<sequence length="95" mass="10657">MHRNHYIRSANKDSELRAVQKAPTSKKYLLWLEQLPLPNMSSRAGQGASLSEATVCRLSRVAIRSQSGRYLRSDGSLTDNVKEATLFSMSFKPSE</sequence>
<dbReference type="Gene3D" id="2.80.10.50">
    <property type="match status" value="1"/>
</dbReference>
<evidence type="ECO:0000313" key="2">
    <source>
        <dbReference type="Proteomes" id="UP000281553"/>
    </source>
</evidence>
<dbReference type="SUPFAM" id="SSF50405">
    <property type="entry name" value="Actin-crosslinking proteins"/>
    <property type="match status" value="1"/>
</dbReference>
<protein>
    <submittedName>
        <fullName evidence="1">Uncharacterized protein</fullName>
    </submittedName>
</protein>
<proteinExistence type="predicted"/>
<dbReference type="EMBL" id="UYRU01064134">
    <property type="protein sequence ID" value="VDN15937.1"/>
    <property type="molecule type" value="Genomic_DNA"/>
</dbReference>